<dbReference type="Pfam" id="PF16861">
    <property type="entry name" value="Carbam_trans_C"/>
    <property type="match status" value="1"/>
</dbReference>
<dbReference type="PATRIC" id="fig|29311.18.peg.1097"/>
<comment type="similarity">
    <text evidence="1">Belongs to the NodU/CmcH family.</text>
</comment>
<dbReference type="InterPro" id="IPR043129">
    <property type="entry name" value="ATPase_NBD"/>
</dbReference>
<evidence type="ECO:0008006" key="6">
    <source>
        <dbReference type="Google" id="ProtNLM"/>
    </source>
</evidence>
<organism evidence="4 5">
    <name type="scientific">Mycobacterium haemophilum</name>
    <dbReference type="NCBI Taxonomy" id="29311"/>
    <lineage>
        <taxon>Bacteria</taxon>
        <taxon>Bacillati</taxon>
        <taxon>Actinomycetota</taxon>
        <taxon>Actinomycetes</taxon>
        <taxon>Mycobacteriales</taxon>
        <taxon>Mycobacteriaceae</taxon>
        <taxon>Mycobacterium</taxon>
    </lineage>
</organism>
<dbReference type="RefSeq" id="WP_047315472.1">
    <property type="nucleotide sequence ID" value="NZ_LDPQ01000013.1"/>
</dbReference>
<dbReference type="AlphaFoldDB" id="A0A0I9U146"/>
<sequence>MIVLGVNGWGDGRGAGHDDPAAALVVDGRLVAFVEEERLNRVRHSRSMLPVLAVDYVLREGGIELDDVDVVACGWDLPRLNNLRGRSWDLDDAQFVRRITGQQPHRIPRVCWVAHHDAHAASVFLWSGLASAAVLIADGRGEDTSISIYRARGNKLEFARSWPFEQSLGLFYQSVGEHCGFGRYDAGKTMGLASYGRAGTRPFMSWRDDDIVTPVPPCDRASAVHRSWDALLDRRYGPPVRIAPGFDTLRSRPIRHDVDVANLKPGVAADAQAAVDDLMFALARYALQTTGEHDLCVAGGVALNCVANGSLVDRGVPLHLMPAPHDAGVALGAALLVSAQHGLSIKHDGRTDLGPGYSSGMIRDHLVHTGFDVVELDDPAEAAAERLSRGQVLGWFQGRAEVGPRALGHRSILASPSVVEHRDRVNRVKRRERWRPFAPALLAEESRYLFGRDIDSPYMQMSFTLTDCAVAEYPAIAHVDQTARPQTVQPGTGPYADLLCEMRDQNGHGVVLNTSFNGPGEPIVCTPEDAIRAFATMPLDALIIENFLIARKGLES</sequence>
<accession>A0A0I9U146</accession>
<name>A0A0I9U146_9MYCO</name>
<reference evidence="4 5" key="1">
    <citation type="submission" date="2015-05" db="EMBL/GenBank/DDBJ databases">
        <title>Genome sequence of Mycobacterium haemophilum.</title>
        <authorList>
            <person name="Greninger A.L."/>
            <person name="Cunningham G."/>
            <person name="Miller S."/>
        </authorList>
    </citation>
    <scope>NUCLEOTIDE SEQUENCE [LARGE SCALE GENOMIC DNA]</scope>
    <source>
        <strain evidence="5">UC1</strain>
    </source>
</reference>
<dbReference type="InterPro" id="IPR051338">
    <property type="entry name" value="NodU/CmcH_Carbamoyltrnsfr"/>
</dbReference>
<dbReference type="InterPro" id="IPR038152">
    <property type="entry name" value="Carbam_trans_C_sf"/>
</dbReference>
<gene>
    <name evidence="4" type="ORF">ABH38_14590</name>
</gene>
<dbReference type="STRING" id="1202450.B586_15255"/>
<dbReference type="Proteomes" id="UP000036334">
    <property type="component" value="Unassembled WGS sequence"/>
</dbReference>
<evidence type="ECO:0000313" key="5">
    <source>
        <dbReference type="Proteomes" id="UP000036334"/>
    </source>
</evidence>
<proteinExistence type="inferred from homology"/>
<dbReference type="PANTHER" id="PTHR34847:SF1">
    <property type="entry name" value="NODULATION PROTEIN U"/>
    <property type="match status" value="1"/>
</dbReference>
<dbReference type="InterPro" id="IPR003696">
    <property type="entry name" value="Carbtransf_dom"/>
</dbReference>
<keyword evidence="5" id="KW-1185">Reference proteome</keyword>
<protein>
    <recommendedName>
        <fullName evidence="6">Carbamoyl transferase</fullName>
    </recommendedName>
</protein>
<dbReference type="PANTHER" id="PTHR34847">
    <property type="entry name" value="NODULATION PROTEIN U"/>
    <property type="match status" value="1"/>
</dbReference>
<evidence type="ECO:0000259" key="3">
    <source>
        <dbReference type="Pfam" id="PF16861"/>
    </source>
</evidence>
<dbReference type="GO" id="GO:0003824">
    <property type="term" value="F:catalytic activity"/>
    <property type="evidence" value="ECO:0007669"/>
    <property type="project" value="InterPro"/>
</dbReference>
<comment type="caution">
    <text evidence="4">The sequence shown here is derived from an EMBL/GenBank/DDBJ whole genome shotgun (WGS) entry which is preliminary data.</text>
</comment>
<feature type="domain" description="Carbamoyltransferase" evidence="2">
    <location>
        <begin position="108"/>
        <end position="335"/>
    </location>
</feature>
<evidence type="ECO:0000256" key="1">
    <source>
        <dbReference type="ARBA" id="ARBA00006129"/>
    </source>
</evidence>
<dbReference type="Gene3D" id="3.30.420.40">
    <property type="match status" value="2"/>
</dbReference>
<feature type="domain" description="Carbamoyltransferase" evidence="2">
    <location>
        <begin position="19"/>
        <end position="76"/>
    </location>
</feature>
<evidence type="ECO:0000259" key="2">
    <source>
        <dbReference type="Pfam" id="PF02543"/>
    </source>
</evidence>
<evidence type="ECO:0000313" key="4">
    <source>
        <dbReference type="EMBL" id="KLO35804.1"/>
    </source>
</evidence>
<dbReference type="InterPro" id="IPR031730">
    <property type="entry name" value="Carbam_trans_C"/>
</dbReference>
<feature type="domain" description="Carbamoyltransferase C-terminal" evidence="3">
    <location>
        <begin position="384"/>
        <end position="550"/>
    </location>
</feature>
<dbReference type="SUPFAM" id="SSF53067">
    <property type="entry name" value="Actin-like ATPase domain"/>
    <property type="match status" value="1"/>
</dbReference>
<dbReference type="EMBL" id="LDPR01000012">
    <property type="protein sequence ID" value="KLO35804.1"/>
    <property type="molecule type" value="Genomic_DNA"/>
</dbReference>
<dbReference type="CDD" id="cd24098">
    <property type="entry name" value="ASKHA_NBD_TobZ_N"/>
    <property type="match status" value="1"/>
</dbReference>
<dbReference type="Gene3D" id="3.90.870.20">
    <property type="entry name" value="Carbamoyltransferase, C-terminal domain"/>
    <property type="match status" value="1"/>
</dbReference>
<dbReference type="Pfam" id="PF02543">
    <property type="entry name" value="Carbam_trans_N"/>
    <property type="match status" value="2"/>
</dbReference>